<comment type="subcellular location">
    <subcellularLocation>
        <location evidence="1">Cell outer membrane</location>
    </subcellularLocation>
</comment>
<evidence type="ECO:0000256" key="1">
    <source>
        <dbReference type="ARBA" id="ARBA00004442"/>
    </source>
</evidence>
<accession>A0ABS9KSK2</accession>
<feature type="domain" description="SusD-like N-terminal" evidence="7">
    <location>
        <begin position="28"/>
        <end position="212"/>
    </location>
</feature>
<evidence type="ECO:0000259" key="7">
    <source>
        <dbReference type="Pfam" id="PF14322"/>
    </source>
</evidence>
<keyword evidence="5" id="KW-0998">Cell outer membrane</keyword>
<comment type="caution">
    <text evidence="8">The sequence shown here is derived from an EMBL/GenBank/DDBJ whole genome shotgun (WGS) entry which is preliminary data.</text>
</comment>
<dbReference type="Pfam" id="PF14322">
    <property type="entry name" value="SusD-like_3"/>
    <property type="match status" value="1"/>
</dbReference>
<reference evidence="8" key="1">
    <citation type="submission" date="2022-01" db="EMBL/GenBank/DDBJ databases">
        <authorList>
            <person name="Jo J.-H."/>
            <person name="Im W.-T."/>
        </authorList>
    </citation>
    <scope>NUCLEOTIDE SEQUENCE</scope>
    <source>
        <strain evidence="8">NA20</strain>
    </source>
</reference>
<protein>
    <submittedName>
        <fullName evidence="8">RagB/SusD family nutrient uptake outer membrane protein</fullName>
    </submittedName>
</protein>
<evidence type="ECO:0000256" key="2">
    <source>
        <dbReference type="ARBA" id="ARBA00006275"/>
    </source>
</evidence>
<dbReference type="EMBL" id="JAKLTR010000008">
    <property type="protein sequence ID" value="MCG2615304.1"/>
    <property type="molecule type" value="Genomic_DNA"/>
</dbReference>
<evidence type="ECO:0000259" key="6">
    <source>
        <dbReference type="Pfam" id="PF07980"/>
    </source>
</evidence>
<dbReference type="Pfam" id="PF07980">
    <property type="entry name" value="SusD_RagB"/>
    <property type="match status" value="1"/>
</dbReference>
<evidence type="ECO:0000256" key="5">
    <source>
        <dbReference type="ARBA" id="ARBA00023237"/>
    </source>
</evidence>
<comment type="similarity">
    <text evidence="2">Belongs to the SusD family.</text>
</comment>
<keyword evidence="9" id="KW-1185">Reference proteome</keyword>
<dbReference type="Gene3D" id="1.25.40.390">
    <property type="match status" value="1"/>
</dbReference>
<feature type="domain" description="RagB/SusD" evidence="6">
    <location>
        <begin position="299"/>
        <end position="520"/>
    </location>
</feature>
<keyword evidence="4" id="KW-0472">Membrane</keyword>
<sequence length="520" mass="57939">MRNIVYNIRTVTIGIMVCGTMTACTKGFLDRNPPDAVSTEIFWASEADTRSALAGVYTRLQQNFLGYERVYLDGLSDNAWLWDNTNQAQMANMTTGSISATTGGALNNLYSSPFRAIASCNYFLDNIDKAPVTDALKNSYRAQVRFIRALCYFDLVQGWGGVPIYDRFPATLTEANIAKSTKEQVYTFINADLDFAIANLPDEKYNGYAVRGSAQGLKARVLVTMQSWPEAAALCQQIMTGAAGKFALSTNYAALFTTAGQNNAAVNTEIMFSTQYLGPSIPQRTSPGAGGMDIELGWFSLMQPYQDLVNAYEMTDGKSITESPLYNPAQPYANRDPRMDISIKVPGETWVNPSTSVAWTGSYSSFTGFLVQKYVDLSRAPFTNATATLTDQDYIHIRYADILLMFAEAKNEVSGPDESVYNAIDAVRGRTGIAMPATDRVKYNTKELLRDYIRHERRVEFAFEGQRYNDLKRWNIAHIKLPTLVTPANIPLKFSTTNYLLPFQQSELDNNPQLRQNDGY</sequence>
<dbReference type="CDD" id="cd08977">
    <property type="entry name" value="SusD"/>
    <property type="match status" value="1"/>
</dbReference>
<organism evidence="8 9">
    <name type="scientific">Terrimonas ginsenosidimutans</name>
    <dbReference type="NCBI Taxonomy" id="2908004"/>
    <lineage>
        <taxon>Bacteria</taxon>
        <taxon>Pseudomonadati</taxon>
        <taxon>Bacteroidota</taxon>
        <taxon>Chitinophagia</taxon>
        <taxon>Chitinophagales</taxon>
        <taxon>Chitinophagaceae</taxon>
        <taxon>Terrimonas</taxon>
    </lineage>
</organism>
<dbReference type="InterPro" id="IPR012944">
    <property type="entry name" value="SusD_RagB_dom"/>
</dbReference>
<dbReference type="RefSeq" id="WP_237872537.1">
    <property type="nucleotide sequence ID" value="NZ_JAKLTR010000008.1"/>
</dbReference>
<dbReference type="PROSITE" id="PS51257">
    <property type="entry name" value="PROKAR_LIPOPROTEIN"/>
    <property type="match status" value="1"/>
</dbReference>
<evidence type="ECO:0000256" key="4">
    <source>
        <dbReference type="ARBA" id="ARBA00023136"/>
    </source>
</evidence>
<dbReference type="InterPro" id="IPR011990">
    <property type="entry name" value="TPR-like_helical_dom_sf"/>
</dbReference>
<name>A0ABS9KSK2_9BACT</name>
<dbReference type="InterPro" id="IPR033985">
    <property type="entry name" value="SusD-like_N"/>
</dbReference>
<evidence type="ECO:0000313" key="9">
    <source>
        <dbReference type="Proteomes" id="UP001165367"/>
    </source>
</evidence>
<dbReference type="SUPFAM" id="SSF48452">
    <property type="entry name" value="TPR-like"/>
    <property type="match status" value="1"/>
</dbReference>
<proteinExistence type="inferred from homology"/>
<evidence type="ECO:0000256" key="3">
    <source>
        <dbReference type="ARBA" id="ARBA00022729"/>
    </source>
</evidence>
<gene>
    <name evidence="8" type="ORF">LZZ85_13475</name>
</gene>
<evidence type="ECO:0000313" key="8">
    <source>
        <dbReference type="EMBL" id="MCG2615304.1"/>
    </source>
</evidence>
<dbReference type="Proteomes" id="UP001165367">
    <property type="component" value="Unassembled WGS sequence"/>
</dbReference>
<keyword evidence="3" id="KW-0732">Signal</keyword>